<protein>
    <submittedName>
        <fullName evidence="1">Uncharacterized protein</fullName>
    </submittedName>
</protein>
<dbReference type="Proteomes" id="UP001054945">
    <property type="component" value="Unassembled WGS sequence"/>
</dbReference>
<organism evidence="1 2">
    <name type="scientific">Caerostris extrusa</name>
    <name type="common">Bark spider</name>
    <name type="synonym">Caerostris bankana</name>
    <dbReference type="NCBI Taxonomy" id="172846"/>
    <lineage>
        <taxon>Eukaryota</taxon>
        <taxon>Metazoa</taxon>
        <taxon>Ecdysozoa</taxon>
        <taxon>Arthropoda</taxon>
        <taxon>Chelicerata</taxon>
        <taxon>Arachnida</taxon>
        <taxon>Araneae</taxon>
        <taxon>Araneomorphae</taxon>
        <taxon>Entelegynae</taxon>
        <taxon>Araneoidea</taxon>
        <taxon>Araneidae</taxon>
        <taxon>Caerostris</taxon>
    </lineage>
</organism>
<sequence>MIPALSVNSSAHSVGSPPLKTLNKAVKNDETDMPTGYYGFSLRNESPIHCKESIGERAFFSCSELLTPLLNRLVAFFKITSNSFSIAYCFDRPINHLFFVTTLFSFRGVATTKTFADIH</sequence>
<gene>
    <name evidence="1" type="ORF">CEXT_372991</name>
</gene>
<evidence type="ECO:0000313" key="1">
    <source>
        <dbReference type="EMBL" id="GIY55153.1"/>
    </source>
</evidence>
<proteinExistence type="predicted"/>
<evidence type="ECO:0000313" key="2">
    <source>
        <dbReference type="Proteomes" id="UP001054945"/>
    </source>
</evidence>
<reference evidence="1 2" key="1">
    <citation type="submission" date="2021-06" db="EMBL/GenBank/DDBJ databases">
        <title>Caerostris extrusa draft genome.</title>
        <authorList>
            <person name="Kono N."/>
            <person name="Arakawa K."/>
        </authorList>
    </citation>
    <scope>NUCLEOTIDE SEQUENCE [LARGE SCALE GENOMIC DNA]</scope>
</reference>
<keyword evidence="2" id="KW-1185">Reference proteome</keyword>
<name>A0AAV4UBN1_CAEEX</name>
<accession>A0AAV4UBN1</accession>
<dbReference type="AlphaFoldDB" id="A0AAV4UBN1"/>
<comment type="caution">
    <text evidence="1">The sequence shown here is derived from an EMBL/GenBank/DDBJ whole genome shotgun (WGS) entry which is preliminary data.</text>
</comment>
<dbReference type="EMBL" id="BPLR01012612">
    <property type="protein sequence ID" value="GIY55153.1"/>
    <property type="molecule type" value="Genomic_DNA"/>
</dbReference>